<dbReference type="GO" id="GO:0046513">
    <property type="term" value="P:ceramide biosynthetic process"/>
    <property type="evidence" value="ECO:0007669"/>
    <property type="project" value="TreeGrafter"/>
</dbReference>
<evidence type="ECO:0000313" key="11">
    <source>
        <dbReference type="EMBL" id="CAE0432188.1"/>
    </source>
</evidence>
<evidence type="ECO:0000256" key="5">
    <source>
        <dbReference type="ARBA" id="ARBA00022919"/>
    </source>
</evidence>
<evidence type="ECO:0000256" key="6">
    <source>
        <dbReference type="ARBA" id="ARBA00022989"/>
    </source>
</evidence>
<feature type="transmembrane region" description="Helical" evidence="9">
    <location>
        <begin position="186"/>
        <end position="206"/>
    </location>
</feature>
<keyword evidence="8 9" id="KW-0472">Membrane</keyword>
<dbReference type="GO" id="GO:0005789">
    <property type="term" value="C:endoplasmic reticulum membrane"/>
    <property type="evidence" value="ECO:0007669"/>
    <property type="project" value="TreeGrafter"/>
</dbReference>
<gene>
    <name evidence="11" type="ORF">ASTO00021_LOCUS2517</name>
</gene>
<dbReference type="Pfam" id="PF14360">
    <property type="entry name" value="PAP2_C"/>
    <property type="match status" value="1"/>
</dbReference>
<dbReference type="GO" id="GO:0000139">
    <property type="term" value="C:Golgi membrane"/>
    <property type="evidence" value="ECO:0007669"/>
    <property type="project" value="TreeGrafter"/>
</dbReference>
<dbReference type="EMBL" id="HBIN01003636">
    <property type="protein sequence ID" value="CAE0432188.1"/>
    <property type="molecule type" value="Transcribed_RNA"/>
</dbReference>
<comment type="subcellular location">
    <subcellularLocation>
        <location evidence="1">Membrane</location>
        <topology evidence="1">Multi-pass membrane protein</topology>
    </subcellularLocation>
</comment>
<feature type="transmembrane region" description="Helical" evidence="9">
    <location>
        <begin position="254"/>
        <end position="271"/>
    </location>
</feature>
<feature type="transmembrane region" description="Helical" evidence="9">
    <location>
        <begin position="310"/>
        <end position="328"/>
    </location>
</feature>
<evidence type="ECO:0000256" key="9">
    <source>
        <dbReference type="SAM" id="Phobius"/>
    </source>
</evidence>
<dbReference type="GO" id="GO:0047493">
    <property type="term" value="F:ceramide cholinephosphotransferase activity"/>
    <property type="evidence" value="ECO:0007669"/>
    <property type="project" value="TreeGrafter"/>
</dbReference>
<keyword evidence="5" id="KW-0746">Sphingolipid metabolism</keyword>
<evidence type="ECO:0000256" key="3">
    <source>
        <dbReference type="ARBA" id="ARBA00022679"/>
    </source>
</evidence>
<protein>
    <recommendedName>
        <fullName evidence="10">Sphingomyelin synthase-like domain-containing protein</fullName>
    </recommendedName>
</protein>
<evidence type="ECO:0000256" key="7">
    <source>
        <dbReference type="ARBA" id="ARBA00023098"/>
    </source>
</evidence>
<evidence type="ECO:0000256" key="1">
    <source>
        <dbReference type="ARBA" id="ARBA00004141"/>
    </source>
</evidence>
<keyword evidence="7" id="KW-0443">Lipid metabolism</keyword>
<evidence type="ECO:0000259" key="10">
    <source>
        <dbReference type="Pfam" id="PF14360"/>
    </source>
</evidence>
<evidence type="ECO:0000256" key="4">
    <source>
        <dbReference type="ARBA" id="ARBA00022692"/>
    </source>
</evidence>
<feature type="transmembrane region" description="Helical" evidence="9">
    <location>
        <begin position="283"/>
        <end position="304"/>
    </location>
</feature>
<evidence type="ECO:0000256" key="2">
    <source>
        <dbReference type="ARBA" id="ARBA00005441"/>
    </source>
</evidence>
<name>A0A7S3PDP4_9STRA</name>
<dbReference type="PANTHER" id="PTHR21290:SF62">
    <property type="entry name" value="PHOSPHATIDYLINOSITOL:CERAMIDE INOSITOLPHOSPHOTRANSFERASE 1-RELATED"/>
    <property type="match status" value="1"/>
</dbReference>
<dbReference type="GO" id="GO:0033188">
    <property type="term" value="F:sphingomyelin synthase activity"/>
    <property type="evidence" value="ECO:0007669"/>
    <property type="project" value="TreeGrafter"/>
</dbReference>
<keyword evidence="4 9" id="KW-0812">Transmembrane</keyword>
<dbReference type="GO" id="GO:0005886">
    <property type="term" value="C:plasma membrane"/>
    <property type="evidence" value="ECO:0007669"/>
    <property type="project" value="TreeGrafter"/>
</dbReference>
<keyword evidence="3" id="KW-0808">Transferase</keyword>
<evidence type="ECO:0000256" key="8">
    <source>
        <dbReference type="ARBA" id="ARBA00023136"/>
    </source>
</evidence>
<comment type="similarity">
    <text evidence="2">Belongs to the sphingomyelin synthase family.</text>
</comment>
<dbReference type="InterPro" id="IPR045221">
    <property type="entry name" value="Sphingomyelin_synth-like"/>
</dbReference>
<keyword evidence="6 9" id="KW-1133">Transmembrane helix</keyword>
<organism evidence="11">
    <name type="scientific">Aplanochytrium stocchinoi</name>
    <dbReference type="NCBI Taxonomy" id="215587"/>
    <lineage>
        <taxon>Eukaryota</taxon>
        <taxon>Sar</taxon>
        <taxon>Stramenopiles</taxon>
        <taxon>Bigyra</taxon>
        <taxon>Labyrinthulomycetes</taxon>
        <taxon>Thraustochytrida</taxon>
        <taxon>Thraustochytriidae</taxon>
        <taxon>Aplanochytrium</taxon>
    </lineage>
</organism>
<dbReference type="PANTHER" id="PTHR21290">
    <property type="entry name" value="SPHINGOMYELIN SYNTHETASE"/>
    <property type="match status" value="1"/>
</dbReference>
<feature type="transmembrane region" description="Helical" evidence="9">
    <location>
        <begin position="89"/>
        <end position="111"/>
    </location>
</feature>
<accession>A0A7S3PDP4</accession>
<dbReference type="InterPro" id="IPR025749">
    <property type="entry name" value="Sphingomyelin_synth-like_dom"/>
</dbReference>
<feature type="transmembrane region" description="Helical" evidence="9">
    <location>
        <begin position="143"/>
        <end position="165"/>
    </location>
</feature>
<sequence length="344" mass="39963">MQYITPIFLRAKTWAWASESRRSSGSGSGTASTDYHSDVSHFFTTSDVGDLDLELEGRYHAINDTLQVERLVSPLDRLHLEWILIRDQWIKFAACGTYLLYFCMMVFRNLAFYRFEPGPRMKDLGYELIQKIPDDAWYTDVPMYFVSSFLFLLSITTLFGNGKLVQVYPNPSSVKVPLVKPYTVNMLYRYLGMLCVGHTLRFFTYVVTNPPGSADHCMPDPFHNNTLPIHKPKDLYEVFFKRLMLKPSSNCGDLMFSGHMLQIMTPVLMINKYGETVFQYRRIFHILLVIFLSIMVLVQIKFIIAKRSHYTSDLVVGCYLTPLLWYFYCNEIHKTDRDPTLSKG</sequence>
<feature type="domain" description="Sphingomyelin synthase-like" evidence="10">
    <location>
        <begin position="250"/>
        <end position="328"/>
    </location>
</feature>
<dbReference type="AlphaFoldDB" id="A0A7S3PDP4"/>
<reference evidence="11" key="1">
    <citation type="submission" date="2021-01" db="EMBL/GenBank/DDBJ databases">
        <authorList>
            <person name="Corre E."/>
            <person name="Pelletier E."/>
            <person name="Niang G."/>
            <person name="Scheremetjew M."/>
            <person name="Finn R."/>
            <person name="Kale V."/>
            <person name="Holt S."/>
            <person name="Cochrane G."/>
            <person name="Meng A."/>
            <person name="Brown T."/>
            <person name="Cohen L."/>
        </authorList>
    </citation>
    <scope>NUCLEOTIDE SEQUENCE</scope>
    <source>
        <strain evidence="11">GSBS06</strain>
    </source>
</reference>
<proteinExistence type="inferred from homology"/>